<keyword evidence="1" id="KW-1133">Transmembrane helix</keyword>
<name>A0A1G9P8S8_9FIRM</name>
<evidence type="ECO:0000313" key="3">
    <source>
        <dbReference type="Proteomes" id="UP000199068"/>
    </source>
</evidence>
<proteinExistence type="predicted"/>
<dbReference type="Proteomes" id="UP000199068">
    <property type="component" value="Unassembled WGS sequence"/>
</dbReference>
<keyword evidence="1" id="KW-0812">Transmembrane</keyword>
<keyword evidence="3" id="KW-1185">Reference proteome</keyword>
<gene>
    <name evidence="2" type="ORF">SAMN04515677_104241</name>
</gene>
<accession>A0A1G9P8S8</accession>
<evidence type="ECO:0000256" key="1">
    <source>
        <dbReference type="SAM" id="Phobius"/>
    </source>
</evidence>
<reference evidence="2 3" key="1">
    <citation type="submission" date="2016-10" db="EMBL/GenBank/DDBJ databases">
        <authorList>
            <person name="de Groot N.N."/>
        </authorList>
    </citation>
    <scope>NUCLEOTIDE SEQUENCE [LARGE SCALE GENOMIC DNA]</scope>
    <source>
        <strain evidence="2 3">DSM 797</strain>
    </source>
</reference>
<dbReference type="RefSeq" id="WP_092725596.1">
    <property type="nucleotide sequence ID" value="NZ_FNGW01000004.1"/>
</dbReference>
<dbReference type="EMBL" id="FNGW01000004">
    <property type="protein sequence ID" value="SDL94565.1"/>
    <property type="molecule type" value="Genomic_DNA"/>
</dbReference>
<protein>
    <submittedName>
        <fullName evidence="2">Uncharacterized protein</fullName>
    </submittedName>
</protein>
<feature type="transmembrane region" description="Helical" evidence="1">
    <location>
        <begin position="7"/>
        <end position="25"/>
    </location>
</feature>
<organism evidence="2 3">
    <name type="scientific">Romboutsia lituseburensis DSM 797</name>
    <dbReference type="NCBI Taxonomy" id="1121325"/>
    <lineage>
        <taxon>Bacteria</taxon>
        <taxon>Bacillati</taxon>
        <taxon>Bacillota</taxon>
        <taxon>Clostridia</taxon>
        <taxon>Peptostreptococcales</taxon>
        <taxon>Peptostreptococcaceae</taxon>
        <taxon>Romboutsia</taxon>
    </lineage>
</organism>
<sequence>MNKKLHVTIWSTIIIFLVSLNIYVYNNSLKVSKYVDESNSHTESIVLIDKFRTDINVMAQVNKLYLLTGKNEYKIEYDETLKRVYKTINDLEASGSISNDDKSDLIKALEEYSHINMETMSSNIINKIDANVENEILKSNEAQLSVFKELDKSVEQTNKTVREKNNVIESILKNQKGNVQFASTIITAIASGIFYYIKKNPAKVGKQVGEIIDCITNIEGEKKVDLNKTEEKQESIYLKNSTKDELYEEIKEIEKKYDDVKECINNIIKYEKVISYCDLMYSQTIKMEEKIDKSNEIMNEIYIYLNQLKINLRECKDCKDEIKLDLLREIQEKFVELKIVFESIPIYNDVIKEAMQEVINYKI</sequence>
<dbReference type="AlphaFoldDB" id="A0A1G9P8S8"/>
<dbReference type="STRING" id="1121325.SAMN04515677_104241"/>
<keyword evidence="1" id="KW-0472">Membrane</keyword>
<evidence type="ECO:0000313" key="2">
    <source>
        <dbReference type="EMBL" id="SDL94565.1"/>
    </source>
</evidence>